<evidence type="ECO:0000313" key="1">
    <source>
        <dbReference type="EMBL" id="KAK1437836.1"/>
    </source>
</evidence>
<sequence length="69" mass="7841">MGGIIVAVLPPIPLICVAFGYDGVSLTVYNKYVSYLIVFFDYLFVHNLRYTLINNYFYDGLCFKLVSSS</sequence>
<comment type="caution">
    <text evidence="1">The sequence shown here is derived from an EMBL/GenBank/DDBJ whole genome shotgun (WGS) entry which is preliminary data.</text>
</comment>
<dbReference type="Proteomes" id="UP001229421">
    <property type="component" value="Unassembled WGS sequence"/>
</dbReference>
<keyword evidence="2" id="KW-1185">Reference proteome</keyword>
<protein>
    <submittedName>
        <fullName evidence="1">Uncharacterized protein</fullName>
    </submittedName>
</protein>
<name>A0AAD8PA42_TARER</name>
<dbReference type="AlphaFoldDB" id="A0AAD8PA42"/>
<gene>
    <name evidence="1" type="ORF">QVD17_03636</name>
</gene>
<reference evidence="1" key="1">
    <citation type="journal article" date="2023" name="bioRxiv">
        <title>Improved chromosome-level genome assembly for marigold (Tagetes erecta).</title>
        <authorList>
            <person name="Jiang F."/>
            <person name="Yuan L."/>
            <person name="Wang S."/>
            <person name="Wang H."/>
            <person name="Xu D."/>
            <person name="Wang A."/>
            <person name="Fan W."/>
        </authorList>
    </citation>
    <scope>NUCLEOTIDE SEQUENCE</scope>
    <source>
        <strain evidence="1">WSJ</strain>
        <tissue evidence="1">Leaf</tissue>
    </source>
</reference>
<organism evidence="1 2">
    <name type="scientific">Tagetes erecta</name>
    <name type="common">African marigold</name>
    <dbReference type="NCBI Taxonomy" id="13708"/>
    <lineage>
        <taxon>Eukaryota</taxon>
        <taxon>Viridiplantae</taxon>
        <taxon>Streptophyta</taxon>
        <taxon>Embryophyta</taxon>
        <taxon>Tracheophyta</taxon>
        <taxon>Spermatophyta</taxon>
        <taxon>Magnoliopsida</taxon>
        <taxon>eudicotyledons</taxon>
        <taxon>Gunneridae</taxon>
        <taxon>Pentapetalae</taxon>
        <taxon>asterids</taxon>
        <taxon>campanulids</taxon>
        <taxon>Asterales</taxon>
        <taxon>Asteraceae</taxon>
        <taxon>Asteroideae</taxon>
        <taxon>Heliantheae alliance</taxon>
        <taxon>Tageteae</taxon>
        <taxon>Tagetes</taxon>
    </lineage>
</organism>
<accession>A0AAD8PA42</accession>
<proteinExistence type="predicted"/>
<evidence type="ECO:0000313" key="2">
    <source>
        <dbReference type="Proteomes" id="UP001229421"/>
    </source>
</evidence>
<dbReference type="EMBL" id="JAUHHV010000001">
    <property type="protein sequence ID" value="KAK1437836.1"/>
    <property type="molecule type" value="Genomic_DNA"/>
</dbReference>